<gene>
    <name evidence="2" type="ORF">K8I29_05365</name>
</gene>
<name>A0A953J975_9BACT</name>
<comment type="caution">
    <text evidence="2">The sequence shown here is derived from an EMBL/GenBank/DDBJ whole genome shotgun (WGS) entry which is preliminary data.</text>
</comment>
<evidence type="ECO:0000259" key="1">
    <source>
        <dbReference type="Pfam" id="PF00561"/>
    </source>
</evidence>
<dbReference type="GO" id="GO:0016787">
    <property type="term" value="F:hydrolase activity"/>
    <property type="evidence" value="ECO:0007669"/>
    <property type="project" value="UniProtKB-KW"/>
</dbReference>
<reference evidence="2" key="1">
    <citation type="journal article" date="2021" name="bioRxiv">
        <title>Unraveling nitrogen, sulfur and carbon metabolic pathways and microbial community transcriptional responses to substrate deprivation and toxicity stresses in a bioreactor mimicking anoxic brackish coastal sediment conditions.</title>
        <authorList>
            <person name="Martins P.D."/>
            <person name="Echeveste M.J."/>
            <person name="Arshad A."/>
            <person name="Kurth J."/>
            <person name="Ouboter H."/>
            <person name="Jetten M.S.M."/>
            <person name="Welte C.U."/>
        </authorList>
    </citation>
    <scope>NUCLEOTIDE SEQUENCE</scope>
    <source>
        <strain evidence="2">MAG_39</strain>
    </source>
</reference>
<dbReference type="InterPro" id="IPR000073">
    <property type="entry name" value="AB_hydrolase_1"/>
</dbReference>
<keyword evidence="2" id="KW-0378">Hydrolase</keyword>
<evidence type="ECO:0000313" key="2">
    <source>
        <dbReference type="EMBL" id="MBZ0155632.1"/>
    </source>
</evidence>
<evidence type="ECO:0000313" key="3">
    <source>
        <dbReference type="Proteomes" id="UP000705867"/>
    </source>
</evidence>
<dbReference type="PRINTS" id="PR00111">
    <property type="entry name" value="ABHYDROLASE"/>
</dbReference>
<dbReference type="PANTHER" id="PTHR43798">
    <property type="entry name" value="MONOACYLGLYCEROL LIPASE"/>
    <property type="match status" value="1"/>
</dbReference>
<dbReference type="Pfam" id="PF00561">
    <property type="entry name" value="Abhydrolase_1"/>
    <property type="match status" value="1"/>
</dbReference>
<dbReference type="AlphaFoldDB" id="A0A953J975"/>
<protein>
    <submittedName>
        <fullName evidence="2">Alpha/beta hydrolase</fullName>
    </submittedName>
</protein>
<dbReference type="Gene3D" id="3.40.50.1820">
    <property type="entry name" value="alpha/beta hydrolase"/>
    <property type="match status" value="1"/>
</dbReference>
<dbReference type="EMBL" id="JAIOIV010000040">
    <property type="protein sequence ID" value="MBZ0155632.1"/>
    <property type="molecule type" value="Genomic_DNA"/>
</dbReference>
<dbReference type="GO" id="GO:0016020">
    <property type="term" value="C:membrane"/>
    <property type="evidence" value="ECO:0007669"/>
    <property type="project" value="TreeGrafter"/>
</dbReference>
<accession>A0A953J975</accession>
<dbReference type="SUPFAM" id="SSF53474">
    <property type="entry name" value="alpha/beta-Hydrolases"/>
    <property type="match status" value="1"/>
</dbReference>
<dbReference type="InterPro" id="IPR050266">
    <property type="entry name" value="AB_hydrolase_sf"/>
</dbReference>
<dbReference type="Proteomes" id="UP000705867">
    <property type="component" value="Unassembled WGS sequence"/>
</dbReference>
<reference evidence="2" key="2">
    <citation type="submission" date="2021-08" db="EMBL/GenBank/DDBJ databases">
        <authorList>
            <person name="Dalcin Martins P."/>
        </authorList>
    </citation>
    <scope>NUCLEOTIDE SEQUENCE</scope>
    <source>
        <strain evidence="2">MAG_39</strain>
    </source>
</reference>
<dbReference type="InterPro" id="IPR029058">
    <property type="entry name" value="AB_hydrolase_fold"/>
</dbReference>
<proteinExistence type="predicted"/>
<sequence length="289" mass="32081">MEQKVGVKVSVKEIAIHVESVGDKGPALLMVHGIPTNARLWRHVQNHLKDSYRTHAMDMIGYGQSDMPIDEVKYTLHNQAEAIKGVIEGLGLKGEVILIGHDHGGGAAQVFASKYCDYLSRLILINPVSFDYWPVLEVEALSTLAGASEETLKMAFGQAAASFPGLLRTGSYEKAAFTDQNIKQNYLRFWGRGPGLTGFKSLIKACSEPSNEETMSIDYSRIICPTMVCWALNDAWMPKEAAVRLKKAIKGPVRLEFIERAGHWVQEDRPDAVAAYIDDFITEWEGVRV</sequence>
<feature type="domain" description="AB hydrolase-1" evidence="1">
    <location>
        <begin position="26"/>
        <end position="270"/>
    </location>
</feature>
<dbReference type="PANTHER" id="PTHR43798:SF33">
    <property type="entry name" value="HYDROLASE, PUTATIVE (AFU_ORTHOLOGUE AFUA_2G14860)-RELATED"/>
    <property type="match status" value="1"/>
</dbReference>
<organism evidence="2 3">
    <name type="scientific">Candidatus Nitrobium versatile</name>
    <dbReference type="NCBI Taxonomy" id="2884831"/>
    <lineage>
        <taxon>Bacteria</taxon>
        <taxon>Pseudomonadati</taxon>
        <taxon>Nitrospirota</taxon>
        <taxon>Nitrospiria</taxon>
        <taxon>Nitrospirales</taxon>
        <taxon>Nitrospiraceae</taxon>
        <taxon>Candidatus Nitrobium</taxon>
    </lineage>
</organism>